<evidence type="ECO:0000313" key="1">
    <source>
        <dbReference type="EMBL" id="KAK9927862.1"/>
    </source>
</evidence>
<protein>
    <submittedName>
        <fullName evidence="1">Uncharacterized protein</fullName>
    </submittedName>
</protein>
<name>A0AAW1WTB2_RUBAR</name>
<evidence type="ECO:0000313" key="2">
    <source>
        <dbReference type="Proteomes" id="UP001457282"/>
    </source>
</evidence>
<dbReference type="EMBL" id="JBEDUW010000005">
    <property type="protein sequence ID" value="KAK9927862.1"/>
    <property type="molecule type" value="Genomic_DNA"/>
</dbReference>
<dbReference type="AlphaFoldDB" id="A0AAW1WTB2"/>
<reference evidence="1 2" key="1">
    <citation type="journal article" date="2023" name="G3 (Bethesda)">
        <title>A chromosome-length genome assembly and annotation of blackberry (Rubus argutus, cv. 'Hillquist').</title>
        <authorList>
            <person name="Bruna T."/>
            <person name="Aryal R."/>
            <person name="Dudchenko O."/>
            <person name="Sargent D.J."/>
            <person name="Mead D."/>
            <person name="Buti M."/>
            <person name="Cavallini A."/>
            <person name="Hytonen T."/>
            <person name="Andres J."/>
            <person name="Pham M."/>
            <person name="Weisz D."/>
            <person name="Mascagni F."/>
            <person name="Usai G."/>
            <person name="Natali L."/>
            <person name="Bassil N."/>
            <person name="Fernandez G.E."/>
            <person name="Lomsadze A."/>
            <person name="Armour M."/>
            <person name="Olukolu B."/>
            <person name="Poorten T."/>
            <person name="Britton C."/>
            <person name="Davik J."/>
            <person name="Ashrafi H."/>
            <person name="Aiden E.L."/>
            <person name="Borodovsky M."/>
            <person name="Worthington M."/>
        </authorList>
    </citation>
    <scope>NUCLEOTIDE SEQUENCE [LARGE SCALE GENOMIC DNA]</scope>
    <source>
        <strain evidence="1">PI 553951</strain>
    </source>
</reference>
<keyword evidence="2" id="KW-1185">Reference proteome</keyword>
<accession>A0AAW1WTB2</accession>
<comment type="caution">
    <text evidence="1">The sequence shown here is derived from an EMBL/GenBank/DDBJ whole genome shotgun (WGS) entry which is preliminary data.</text>
</comment>
<sequence length="100" mass="10481">MMVRTAAALVRSSDGNGLSRDGRGLRAELLQGTAWFGIPSMVREMRSMMVNEAAGSEKNDAETVAGLWVCVNIDGYGLIVFVDGKGADYGGVGDPREAAG</sequence>
<gene>
    <name evidence="1" type="ORF">M0R45_025028</name>
</gene>
<dbReference type="Proteomes" id="UP001457282">
    <property type="component" value="Unassembled WGS sequence"/>
</dbReference>
<proteinExistence type="predicted"/>
<organism evidence="1 2">
    <name type="scientific">Rubus argutus</name>
    <name type="common">Southern blackberry</name>
    <dbReference type="NCBI Taxonomy" id="59490"/>
    <lineage>
        <taxon>Eukaryota</taxon>
        <taxon>Viridiplantae</taxon>
        <taxon>Streptophyta</taxon>
        <taxon>Embryophyta</taxon>
        <taxon>Tracheophyta</taxon>
        <taxon>Spermatophyta</taxon>
        <taxon>Magnoliopsida</taxon>
        <taxon>eudicotyledons</taxon>
        <taxon>Gunneridae</taxon>
        <taxon>Pentapetalae</taxon>
        <taxon>rosids</taxon>
        <taxon>fabids</taxon>
        <taxon>Rosales</taxon>
        <taxon>Rosaceae</taxon>
        <taxon>Rosoideae</taxon>
        <taxon>Rosoideae incertae sedis</taxon>
        <taxon>Rubus</taxon>
    </lineage>
</organism>